<feature type="domain" description="Core-binding (CB)" evidence="4">
    <location>
        <begin position="4"/>
        <end position="89"/>
    </location>
</feature>
<evidence type="ECO:0000259" key="4">
    <source>
        <dbReference type="PROSITE" id="PS51900"/>
    </source>
</evidence>
<gene>
    <name evidence="5" type="ORF">CYJ27_04785</name>
</gene>
<accession>A0A2I1K6W9</accession>
<dbReference type="RefSeq" id="WP_101660237.1">
    <property type="nucleotide sequence ID" value="NZ_PKGZ01000003.1"/>
</dbReference>
<dbReference type="GO" id="GO:0006310">
    <property type="term" value="P:DNA recombination"/>
    <property type="evidence" value="ECO:0007669"/>
    <property type="project" value="UniProtKB-KW"/>
</dbReference>
<name>A0A2I1K6W9_9LACT</name>
<dbReference type="SUPFAM" id="SSF56349">
    <property type="entry name" value="DNA breaking-rejoining enzymes"/>
    <property type="match status" value="1"/>
</dbReference>
<evidence type="ECO:0000256" key="3">
    <source>
        <dbReference type="PROSITE-ProRule" id="PRU01248"/>
    </source>
</evidence>
<evidence type="ECO:0000256" key="2">
    <source>
        <dbReference type="ARBA" id="ARBA00023172"/>
    </source>
</evidence>
<dbReference type="InterPro" id="IPR044068">
    <property type="entry name" value="CB"/>
</dbReference>
<dbReference type="Proteomes" id="UP000234775">
    <property type="component" value="Unassembled WGS sequence"/>
</dbReference>
<sequence>MMDNTTMTYAQYMLSIRHVSFSTLKSYRYILNRIPKIYFNNYQRKLFLHPRELRKAFRLYISESIEKRKSLGFINFEIAAINSFIRYLRFIEGPYLPLFSKRKHQPLPLHLSLYKINRLKLALKNSSIPIAYKAAISLMINNGLYIREVLNIKTTDIDHKNGNFWVGQGDRKRNIAFAEESKDYLIAWSKQHDNILTSHYLFPFIKESIIYDYLHFLGKIICSPLTPTFLRNTAIKISFEHKFSFPYIAKYFGIQHFKTLLRFEKLATITYTSAFQAFKRMSTFVGRKSCQEALKAAKAIEGGSVFNEKKATRLYKQSHRADLPHASNH</sequence>
<keyword evidence="1 3" id="KW-0238">DNA-binding</keyword>
<dbReference type="GO" id="GO:0015074">
    <property type="term" value="P:DNA integration"/>
    <property type="evidence" value="ECO:0007669"/>
    <property type="project" value="InterPro"/>
</dbReference>
<dbReference type="GO" id="GO:0003677">
    <property type="term" value="F:DNA binding"/>
    <property type="evidence" value="ECO:0007669"/>
    <property type="project" value="UniProtKB-UniRule"/>
</dbReference>
<proteinExistence type="predicted"/>
<comment type="caution">
    <text evidence="5">The sequence shown here is derived from an EMBL/GenBank/DDBJ whole genome shotgun (WGS) entry which is preliminary data.</text>
</comment>
<reference evidence="5 6" key="1">
    <citation type="submission" date="2017-12" db="EMBL/GenBank/DDBJ databases">
        <title>Phylogenetic diversity of female urinary microbiome.</title>
        <authorList>
            <person name="Thomas-White K."/>
            <person name="Wolfe A.J."/>
        </authorList>
    </citation>
    <scope>NUCLEOTIDE SEQUENCE [LARGE SCALE GENOMIC DNA]</scope>
    <source>
        <strain evidence="5 6">UMB0844</strain>
    </source>
</reference>
<evidence type="ECO:0000313" key="6">
    <source>
        <dbReference type="Proteomes" id="UP000234775"/>
    </source>
</evidence>
<dbReference type="EMBL" id="PKGZ01000003">
    <property type="protein sequence ID" value="PKY91391.1"/>
    <property type="molecule type" value="Genomic_DNA"/>
</dbReference>
<dbReference type="Gene3D" id="1.10.443.10">
    <property type="entry name" value="Intergrase catalytic core"/>
    <property type="match status" value="1"/>
</dbReference>
<dbReference type="InterPro" id="IPR002104">
    <property type="entry name" value="Integrase_catalytic"/>
</dbReference>
<protein>
    <recommendedName>
        <fullName evidence="4">Core-binding (CB) domain-containing protein</fullName>
    </recommendedName>
</protein>
<evidence type="ECO:0000256" key="1">
    <source>
        <dbReference type="ARBA" id="ARBA00023125"/>
    </source>
</evidence>
<keyword evidence="2" id="KW-0233">DNA recombination</keyword>
<dbReference type="InterPro" id="IPR011010">
    <property type="entry name" value="DNA_brk_join_enz"/>
</dbReference>
<organism evidence="5 6">
    <name type="scientific">Aerococcus christensenii</name>
    <dbReference type="NCBI Taxonomy" id="87541"/>
    <lineage>
        <taxon>Bacteria</taxon>
        <taxon>Bacillati</taxon>
        <taxon>Bacillota</taxon>
        <taxon>Bacilli</taxon>
        <taxon>Lactobacillales</taxon>
        <taxon>Aerococcaceae</taxon>
        <taxon>Aerococcus</taxon>
    </lineage>
</organism>
<keyword evidence="6" id="KW-1185">Reference proteome</keyword>
<dbReference type="PROSITE" id="PS51900">
    <property type="entry name" value="CB"/>
    <property type="match status" value="1"/>
</dbReference>
<evidence type="ECO:0000313" key="5">
    <source>
        <dbReference type="EMBL" id="PKY91391.1"/>
    </source>
</evidence>
<dbReference type="AlphaFoldDB" id="A0A2I1K6W9"/>
<dbReference type="Pfam" id="PF00589">
    <property type="entry name" value="Phage_integrase"/>
    <property type="match status" value="1"/>
</dbReference>
<dbReference type="InterPro" id="IPR013762">
    <property type="entry name" value="Integrase-like_cat_sf"/>
</dbReference>